<organism evidence="8 9">
    <name type="scientific">Halanaerobacter jeridensis</name>
    <dbReference type="NCBI Taxonomy" id="706427"/>
    <lineage>
        <taxon>Bacteria</taxon>
        <taxon>Bacillati</taxon>
        <taxon>Bacillota</taxon>
        <taxon>Clostridia</taxon>
        <taxon>Halanaerobiales</taxon>
        <taxon>Halobacteroidaceae</taxon>
        <taxon>Halanaerobacter</taxon>
    </lineage>
</organism>
<dbReference type="InterPro" id="IPR037004">
    <property type="entry name" value="Exonuc_VII_ssu_sf"/>
</dbReference>
<dbReference type="Proteomes" id="UP000774000">
    <property type="component" value="Unassembled WGS sequence"/>
</dbReference>
<comment type="subcellular location">
    <subcellularLocation>
        <location evidence="6">Cytoplasm</location>
    </subcellularLocation>
</comment>
<dbReference type="InterPro" id="IPR003761">
    <property type="entry name" value="Exonuc_VII_S"/>
</dbReference>
<name>A0A938XU13_9FIRM</name>
<keyword evidence="2 6" id="KW-0963">Cytoplasm</keyword>
<dbReference type="GO" id="GO:0005829">
    <property type="term" value="C:cytosol"/>
    <property type="evidence" value="ECO:0007669"/>
    <property type="project" value="TreeGrafter"/>
</dbReference>
<evidence type="ECO:0000256" key="2">
    <source>
        <dbReference type="ARBA" id="ARBA00022490"/>
    </source>
</evidence>
<keyword evidence="4 6" id="KW-0378">Hydrolase</keyword>
<dbReference type="RefSeq" id="WP_204699967.1">
    <property type="nucleotide sequence ID" value="NZ_JAFBDQ010000001.1"/>
</dbReference>
<evidence type="ECO:0000313" key="8">
    <source>
        <dbReference type="EMBL" id="MBM7555240.1"/>
    </source>
</evidence>
<dbReference type="Pfam" id="PF02609">
    <property type="entry name" value="Exonuc_VII_S"/>
    <property type="match status" value="1"/>
</dbReference>
<reference evidence="8" key="1">
    <citation type="submission" date="2021-01" db="EMBL/GenBank/DDBJ databases">
        <title>Genomic Encyclopedia of Type Strains, Phase IV (KMG-IV): sequencing the most valuable type-strain genomes for metagenomic binning, comparative biology and taxonomic classification.</title>
        <authorList>
            <person name="Goeker M."/>
        </authorList>
    </citation>
    <scope>NUCLEOTIDE SEQUENCE</scope>
    <source>
        <strain evidence="8">DSM 23230</strain>
    </source>
</reference>
<dbReference type="GO" id="GO:0006308">
    <property type="term" value="P:DNA catabolic process"/>
    <property type="evidence" value="ECO:0007669"/>
    <property type="project" value="UniProtKB-UniRule"/>
</dbReference>
<comment type="similarity">
    <text evidence="1 6">Belongs to the XseB family.</text>
</comment>
<evidence type="ECO:0000313" key="9">
    <source>
        <dbReference type="Proteomes" id="UP000774000"/>
    </source>
</evidence>
<protein>
    <recommendedName>
        <fullName evidence="6">Exodeoxyribonuclease 7 small subunit</fullName>
        <ecNumber evidence="6">3.1.11.6</ecNumber>
    </recommendedName>
    <alternativeName>
        <fullName evidence="6">Exodeoxyribonuclease VII small subunit</fullName>
        <shortName evidence="6">Exonuclease VII small subunit</shortName>
    </alternativeName>
</protein>
<evidence type="ECO:0000256" key="1">
    <source>
        <dbReference type="ARBA" id="ARBA00009998"/>
    </source>
</evidence>
<comment type="caution">
    <text evidence="8">The sequence shown here is derived from an EMBL/GenBank/DDBJ whole genome shotgun (WGS) entry which is preliminary data.</text>
</comment>
<dbReference type="SUPFAM" id="SSF116842">
    <property type="entry name" value="XseB-like"/>
    <property type="match status" value="1"/>
</dbReference>
<keyword evidence="5 6" id="KW-0269">Exonuclease</keyword>
<dbReference type="PIRSF" id="PIRSF006488">
    <property type="entry name" value="Exonuc_VII_S"/>
    <property type="match status" value="1"/>
</dbReference>
<evidence type="ECO:0000256" key="7">
    <source>
        <dbReference type="SAM" id="Coils"/>
    </source>
</evidence>
<keyword evidence="9" id="KW-1185">Reference proteome</keyword>
<sequence>MEEQELSFEEAISQLEEIIENLEDKDISLDEALQKYQQGVKLSKFCSNKLEQAEEKIEIIRDEEGTIELENYTEEGSL</sequence>
<gene>
    <name evidence="6" type="primary">xseB</name>
    <name evidence="8" type="ORF">JOC47_000064</name>
</gene>
<keyword evidence="7" id="KW-0175">Coiled coil</keyword>
<dbReference type="AlphaFoldDB" id="A0A938XU13"/>
<dbReference type="PANTHER" id="PTHR34137:SF1">
    <property type="entry name" value="EXODEOXYRIBONUCLEASE 7 SMALL SUBUNIT"/>
    <property type="match status" value="1"/>
</dbReference>
<evidence type="ECO:0000256" key="4">
    <source>
        <dbReference type="ARBA" id="ARBA00022801"/>
    </source>
</evidence>
<comment type="function">
    <text evidence="6">Bidirectionally degrades single-stranded DNA into large acid-insoluble oligonucleotides, which are then degraded further into small acid-soluble oligonucleotides.</text>
</comment>
<dbReference type="NCBIfam" id="TIGR01280">
    <property type="entry name" value="xseB"/>
    <property type="match status" value="1"/>
</dbReference>
<accession>A0A938XU13</accession>
<evidence type="ECO:0000256" key="3">
    <source>
        <dbReference type="ARBA" id="ARBA00022722"/>
    </source>
</evidence>
<feature type="coiled-coil region" evidence="7">
    <location>
        <begin position="1"/>
        <end position="70"/>
    </location>
</feature>
<dbReference type="PANTHER" id="PTHR34137">
    <property type="entry name" value="EXODEOXYRIBONUCLEASE 7 SMALL SUBUNIT"/>
    <property type="match status" value="1"/>
</dbReference>
<proteinExistence type="inferred from homology"/>
<dbReference type="EMBL" id="JAFBDQ010000001">
    <property type="protein sequence ID" value="MBM7555240.1"/>
    <property type="molecule type" value="Genomic_DNA"/>
</dbReference>
<comment type="catalytic activity">
    <reaction evidence="6">
        <text>Exonucleolytic cleavage in either 5'- to 3'- or 3'- to 5'-direction to yield nucleoside 5'-phosphates.</text>
        <dbReference type="EC" id="3.1.11.6"/>
    </reaction>
</comment>
<dbReference type="GO" id="GO:0009318">
    <property type="term" value="C:exodeoxyribonuclease VII complex"/>
    <property type="evidence" value="ECO:0007669"/>
    <property type="project" value="UniProtKB-UniRule"/>
</dbReference>
<evidence type="ECO:0000256" key="5">
    <source>
        <dbReference type="ARBA" id="ARBA00022839"/>
    </source>
</evidence>
<dbReference type="GO" id="GO:0008855">
    <property type="term" value="F:exodeoxyribonuclease VII activity"/>
    <property type="evidence" value="ECO:0007669"/>
    <property type="project" value="UniProtKB-UniRule"/>
</dbReference>
<evidence type="ECO:0000256" key="6">
    <source>
        <dbReference type="HAMAP-Rule" id="MF_00337"/>
    </source>
</evidence>
<dbReference type="Gene3D" id="1.10.287.1040">
    <property type="entry name" value="Exonuclease VII, small subunit"/>
    <property type="match status" value="1"/>
</dbReference>
<comment type="subunit">
    <text evidence="6">Heterooligomer composed of large and small subunits.</text>
</comment>
<dbReference type="EC" id="3.1.11.6" evidence="6"/>
<dbReference type="HAMAP" id="MF_00337">
    <property type="entry name" value="Exonuc_7_S"/>
    <property type="match status" value="1"/>
</dbReference>
<keyword evidence="3 6" id="KW-0540">Nuclease</keyword>